<feature type="compositionally biased region" description="Basic and acidic residues" evidence="1">
    <location>
        <begin position="27"/>
        <end position="42"/>
    </location>
</feature>
<evidence type="ECO:0000313" key="3">
    <source>
        <dbReference type="Proteomes" id="UP000756346"/>
    </source>
</evidence>
<organism evidence="2 3">
    <name type="scientific">Microdochium trichocladiopsis</name>
    <dbReference type="NCBI Taxonomy" id="1682393"/>
    <lineage>
        <taxon>Eukaryota</taxon>
        <taxon>Fungi</taxon>
        <taxon>Dikarya</taxon>
        <taxon>Ascomycota</taxon>
        <taxon>Pezizomycotina</taxon>
        <taxon>Sordariomycetes</taxon>
        <taxon>Xylariomycetidae</taxon>
        <taxon>Xylariales</taxon>
        <taxon>Microdochiaceae</taxon>
        <taxon>Microdochium</taxon>
    </lineage>
</organism>
<dbReference type="EMBL" id="JAGTJQ010000001">
    <property type="protein sequence ID" value="KAH7039546.1"/>
    <property type="molecule type" value="Genomic_DNA"/>
</dbReference>
<dbReference type="AlphaFoldDB" id="A0A9P8YFH9"/>
<accession>A0A9P8YFH9</accession>
<gene>
    <name evidence="2" type="ORF">B0I36DRAFT_356961</name>
</gene>
<dbReference type="RefSeq" id="XP_046017601.1">
    <property type="nucleotide sequence ID" value="XM_046157722.1"/>
</dbReference>
<dbReference type="Proteomes" id="UP000756346">
    <property type="component" value="Unassembled WGS sequence"/>
</dbReference>
<proteinExistence type="predicted"/>
<feature type="region of interest" description="Disordered" evidence="1">
    <location>
        <begin position="25"/>
        <end position="47"/>
    </location>
</feature>
<evidence type="ECO:0000313" key="2">
    <source>
        <dbReference type="EMBL" id="KAH7039546.1"/>
    </source>
</evidence>
<dbReference type="InterPro" id="IPR011333">
    <property type="entry name" value="SKP1/BTB/POZ_sf"/>
</dbReference>
<dbReference type="OrthoDB" id="5275938at2759"/>
<keyword evidence="3" id="KW-1185">Reference proteome</keyword>
<evidence type="ECO:0008006" key="4">
    <source>
        <dbReference type="Google" id="ProtNLM"/>
    </source>
</evidence>
<comment type="caution">
    <text evidence="2">The sequence shown here is derived from an EMBL/GenBank/DDBJ whole genome shotgun (WGS) entry which is preliminary data.</text>
</comment>
<name>A0A9P8YFH9_9PEZI</name>
<reference evidence="2" key="1">
    <citation type="journal article" date="2021" name="Nat. Commun.">
        <title>Genetic determinants of endophytism in the Arabidopsis root mycobiome.</title>
        <authorList>
            <person name="Mesny F."/>
            <person name="Miyauchi S."/>
            <person name="Thiergart T."/>
            <person name="Pickel B."/>
            <person name="Atanasova L."/>
            <person name="Karlsson M."/>
            <person name="Huettel B."/>
            <person name="Barry K.W."/>
            <person name="Haridas S."/>
            <person name="Chen C."/>
            <person name="Bauer D."/>
            <person name="Andreopoulos W."/>
            <person name="Pangilinan J."/>
            <person name="LaButti K."/>
            <person name="Riley R."/>
            <person name="Lipzen A."/>
            <person name="Clum A."/>
            <person name="Drula E."/>
            <person name="Henrissat B."/>
            <person name="Kohler A."/>
            <person name="Grigoriev I.V."/>
            <person name="Martin F.M."/>
            <person name="Hacquard S."/>
        </authorList>
    </citation>
    <scope>NUCLEOTIDE SEQUENCE</scope>
    <source>
        <strain evidence="2">MPI-CAGE-CH-0230</strain>
    </source>
</reference>
<sequence>MNARPDHNFPEPPLEELVTEFEVEPALDDKTVDQGSDADTRRPAPAQSRTCILDAHDDLWLSTYGPSSWGNSDPVKFKVCSRGLARASVVFDAMLYGRFAELEKRMAGGDWTINLPNDSGAAMRQLLGMMHGRFRSLAEPYYRCEEESVPGDDEASPEPKAESRDITIEQLYDLTVLADKYDCVHMLQPWAKAWIQDLEPLSPWLLSESALLRKTWVYYRLGDRENYDYIVTSLIKDVPPSLA</sequence>
<dbReference type="GeneID" id="70187268"/>
<protein>
    <recommendedName>
        <fullName evidence="4">BTB domain-containing protein</fullName>
    </recommendedName>
</protein>
<dbReference type="Gene3D" id="3.30.710.10">
    <property type="entry name" value="Potassium Channel Kv1.1, Chain A"/>
    <property type="match status" value="1"/>
</dbReference>
<evidence type="ECO:0000256" key="1">
    <source>
        <dbReference type="SAM" id="MobiDB-lite"/>
    </source>
</evidence>